<reference evidence="2" key="1">
    <citation type="submission" date="2022-11" db="UniProtKB">
        <authorList>
            <consortium name="WormBaseParasite"/>
        </authorList>
    </citation>
    <scope>IDENTIFICATION</scope>
</reference>
<dbReference type="WBParaSite" id="PS1159_v2.g22678.t1">
    <property type="protein sequence ID" value="PS1159_v2.g22678.t1"/>
    <property type="gene ID" value="PS1159_v2.g22678"/>
</dbReference>
<sequence>MGTATTSILPDFKVSDYCKERKQFLSLEKPLEWLKFNNNAEEEPAKQWKKEFSSSTINKSTLSLHIAAYEKEVEAAAADSFSRKNKKNLKNCISGLLRNEKHLFPSTCFTQNPFEFPRQQSGDEVLPPEVAAFRASQCLLNSNKASKNGQQSIHLPQQQHKSAEAENEEAALNTQTYASTNRILIGLIFQIICVTSASFPVISAFYKFLRFQYISDGFWLEYGPVLAISLALSFSLMASVWQFATILSFRSIPSAMKHTKNGFLSVLMVGLLLFLQFLLFSIILFSTNSNWEEPIKKNFDILIEASINNALAAEELNLLQLRFDCCGSTPNVPLLPSRFSSFQPFFENFHPHHLNPSLHKTLNLPFSCCKRDSPSLYCFHLNLSSAINQNYEFQTYPSMSFTRENALSTLNYGTEALCPQKIFESMKWQLFIYPAISFLAVGIICLIVTIFGGYSLWNLRKSIQSSESQKTVVKSDIPEIPKEETINPDVIVVTLNEQTSPKVPAATTTI</sequence>
<evidence type="ECO:0000313" key="1">
    <source>
        <dbReference type="Proteomes" id="UP000887580"/>
    </source>
</evidence>
<protein>
    <submittedName>
        <fullName evidence="2">Uncharacterized protein</fullName>
    </submittedName>
</protein>
<evidence type="ECO:0000313" key="2">
    <source>
        <dbReference type="WBParaSite" id="PS1159_v2.g22678.t1"/>
    </source>
</evidence>
<accession>A0AC35G1S8</accession>
<proteinExistence type="predicted"/>
<name>A0AC35G1S8_9BILA</name>
<dbReference type="Proteomes" id="UP000887580">
    <property type="component" value="Unplaced"/>
</dbReference>
<organism evidence="1 2">
    <name type="scientific">Panagrolaimus sp. PS1159</name>
    <dbReference type="NCBI Taxonomy" id="55785"/>
    <lineage>
        <taxon>Eukaryota</taxon>
        <taxon>Metazoa</taxon>
        <taxon>Ecdysozoa</taxon>
        <taxon>Nematoda</taxon>
        <taxon>Chromadorea</taxon>
        <taxon>Rhabditida</taxon>
        <taxon>Tylenchina</taxon>
        <taxon>Panagrolaimomorpha</taxon>
        <taxon>Panagrolaimoidea</taxon>
        <taxon>Panagrolaimidae</taxon>
        <taxon>Panagrolaimus</taxon>
    </lineage>
</organism>